<feature type="domain" description="SCP2" evidence="9">
    <location>
        <begin position="302"/>
        <end position="392"/>
    </location>
</feature>
<dbReference type="Pfam" id="PF00106">
    <property type="entry name" value="adh_short"/>
    <property type="match status" value="2"/>
</dbReference>
<dbReference type="EMBL" id="VSWD01000010">
    <property type="protein sequence ID" value="KAK3090034.1"/>
    <property type="molecule type" value="Genomic_DNA"/>
</dbReference>
<keyword evidence="11" id="KW-1185">Reference proteome</keyword>
<dbReference type="Gene3D" id="3.40.50.720">
    <property type="entry name" value="NAD(P)-binding Rossmann-like Domain"/>
    <property type="match status" value="2"/>
</dbReference>
<dbReference type="FunFam" id="3.40.50.720:FF:000301">
    <property type="entry name" value="Hydroxysteroid dehydrogenase like 2"/>
    <property type="match status" value="2"/>
</dbReference>
<dbReference type="AlphaFoldDB" id="A0AA88XZP2"/>
<evidence type="ECO:0000256" key="5">
    <source>
        <dbReference type="ARBA" id="ARBA00023002"/>
    </source>
</evidence>
<reference evidence="10" key="1">
    <citation type="submission" date="2019-08" db="EMBL/GenBank/DDBJ databases">
        <title>The improved chromosome-level genome for the pearl oyster Pinctada fucata martensii using PacBio sequencing and Hi-C.</title>
        <authorList>
            <person name="Zheng Z."/>
        </authorList>
    </citation>
    <scope>NUCLEOTIDE SEQUENCE</scope>
    <source>
        <strain evidence="10">ZZ-2019</strain>
        <tissue evidence="10">Adductor muscle</tissue>
    </source>
</reference>
<gene>
    <name evidence="10" type="ORF">FSP39_008712</name>
</gene>
<evidence type="ECO:0000256" key="7">
    <source>
        <dbReference type="ARBA" id="ARBA00023140"/>
    </source>
</evidence>
<dbReference type="InterPro" id="IPR002347">
    <property type="entry name" value="SDR_fam"/>
</dbReference>
<dbReference type="PRINTS" id="PR00081">
    <property type="entry name" value="GDHRDH"/>
</dbReference>
<comment type="similarity">
    <text evidence="3">Belongs to the short-chain dehydrogenases/reductases (SDR) family.</text>
</comment>
<keyword evidence="5" id="KW-0560">Oxidoreductase</keyword>
<keyword evidence="6" id="KW-0496">Mitochondrion</keyword>
<dbReference type="InterPro" id="IPR036527">
    <property type="entry name" value="SCP2_sterol-bd_dom_sf"/>
</dbReference>
<dbReference type="InterPro" id="IPR003033">
    <property type="entry name" value="SCP2_sterol-bd_dom"/>
</dbReference>
<comment type="caution">
    <text evidence="10">The sequence shown here is derived from an EMBL/GenBank/DDBJ whole genome shotgun (WGS) entry which is preliminary data.</text>
</comment>
<dbReference type="Pfam" id="PF02036">
    <property type="entry name" value="SCP2"/>
    <property type="match status" value="2"/>
</dbReference>
<evidence type="ECO:0000259" key="9">
    <source>
        <dbReference type="Pfam" id="PF02036"/>
    </source>
</evidence>
<dbReference type="CDD" id="cd09762">
    <property type="entry name" value="HSDL2_SDR_c"/>
    <property type="match status" value="1"/>
</dbReference>
<keyword evidence="4" id="KW-0521">NADP</keyword>
<comment type="subcellular location">
    <subcellularLocation>
        <location evidence="1">Mitochondrion</location>
    </subcellularLocation>
    <subcellularLocation>
        <location evidence="2">Peroxisome</location>
    </subcellularLocation>
</comment>
<proteinExistence type="inferred from homology"/>
<dbReference type="GO" id="GO:0005777">
    <property type="term" value="C:peroxisome"/>
    <property type="evidence" value="ECO:0007669"/>
    <property type="project" value="UniProtKB-SubCell"/>
</dbReference>
<evidence type="ECO:0000313" key="11">
    <source>
        <dbReference type="Proteomes" id="UP001186944"/>
    </source>
</evidence>
<evidence type="ECO:0000256" key="2">
    <source>
        <dbReference type="ARBA" id="ARBA00004275"/>
    </source>
</evidence>
<evidence type="ECO:0000256" key="3">
    <source>
        <dbReference type="ARBA" id="ARBA00006484"/>
    </source>
</evidence>
<evidence type="ECO:0000313" key="10">
    <source>
        <dbReference type="EMBL" id="KAK3090034.1"/>
    </source>
</evidence>
<name>A0AA88XZP2_PINIB</name>
<dbReference type="PANTHER" id="PTHR42808:SF3">
    <property type="entry name" value="HYDROXYSTEROID DEHYDROGENASE-LIKE PROTEIN 2"/>
    <property type="match status" value="1"/>
</dbReference>
<dbReference type="SUPFAM" id="SSF51735">
    <property type="entry name" value="NAD(P)-binding Rossmann-fold domains"/>
    <property type="match status" value="2"/>
</dbReference>
<keyword evidence="7" id="KW-0576">Peroxisome</keyword>
<dbReference type="InterPro" id="IPR051935">
    <property type="entry name" value="HSDL2"/>
</dbReference>
<evidence type="ECO:0000256" key="1">
    <source>
        <dbReference type="ARBA" id="ARBA00004173"/>
    </source>
</evidence>
<sequence>MYRALRGKTIFITGASRGIGKAIALRAAQDGANIVIAAKTAEPNPKLPGTIYTAAKEIEAAGGKCLPCIVDIRYEDQVRKAVQAAVDKFGGIDVLVNNASAINLTGTLETGMKKYDLMMSINGRGTYLCSHVCLPYLLKSKNPHILNISPPLSMKSKWFKNHVAYTKAKYGMSMCALGMSEEFKSEGVAVNCLWPKTMIYTAAVANLMGGESSRSYSRKPDVMSDAAYIILCKDSRSYTGNFAIDEEVLKKNGVTDMDQYAYVPGNRLQLDFFLDLDEKELDLGASGSGGVGPDRVFQQIKGALNKELVSGVGGVFQFNLTGKDGGSWYVDLKNGSGSVGKGAASDPQCILTMDSEDFIKMFAGELKSTAAYMAGKLKIKGNMGLAMKLEKLTERTKSKNASVCTVEAAGGKCLPCIVDICYEDQVRKAVQDAVDKFGGIDVLVNNASAISLTGTLETGMKKYDLLNNINGRGTYLCSRVCLPHLLKSKNPHILNISLPLNMNSKWFKDHVAHTFSKYGMSMCALGMAKEFKSEGVAVNCLWPKKGIYTAAVAYIGGDGAIKHCRKPEIMSDAAYVILTKDSRSYTGNFAVDEEVLKQNGVTDMDHYAHVPGNRLAPCRFLEPDPDGTDIESLGVGGPDRVFQQIKGALSKELVSEVGSVLQFNVTGKDGGSWYVDLKNGSGSVGKGAASDPQCILTMNSEDFIKMFAGELKSTAAYMAGKLKIKGNMGLAMKLEKLTERTKSKL</sequence>
<dbReference type="GO" id="GO:0016491">
    <property type="term" value="F:oxidoreductase activity"/>
    <property type="evidence" value="ECO:0007669"/>
    <property type="project" value="UniProtKB-KW"/>
</dbReference>
<evidence type="ECO:0000256" key="4">
    <source>
        <dbReference type="ARBA" id="ARBA00022857"/>
    </source>
</evidence>
<evidence type="ECO:0000256" key="6">
    <source>
        <dbReference type="ARBA" id="ARBA00023128"/>
    </source>
</evidence>
<dbReference type="GO" id="GO:0005739">
    <property type="term" value="C:mitochondrion"/>
    <property type="evidence" value="ECO:0007669"/>
    <property type="project" value="UniProtKB-SubCell"/>
</dbReference>
<organism evidence="10 11">
    <name type="scientific">Pinctada imbricata</name>
    <name type="common">Atlantic pearl-oyster</name>
    <name type="synonym">Pinctada martensii</name>
    <dbReference type="NCBI Taxonomy" id="66713"/>
    <lineage>
        <taxon>Eukaryota</taxon>
        <taxon>Metazoa</taxon>
        <taxon>Spiralia</taxon>
        <taxon>Lophotrochozoa</taxon>
        <taxon>Mollusca</taxon>
        <taxon>Bivalvia</taxon>
        <taxon>Autobranchia</taxon>
        <taxon>Pteriomorphia</taxon>
        <taxon>Pterioida</taxon>
        <taxon>Pterioidea</taxon>
        <taxon>Pteriidae</taxon>
        <taxon>Pinctada</taxon>
    </lineage>
</organism>
<dbReference type="PANTHER" id="PTHR42808">
    <property type="entry name" value="HYDROXYSTEROID DEHYDROGENASE-LIKE PROTEIN 2"/>
    <property type="match status" value="1"/>
</dbReference>
<dbReference type="Gene3D" id="3.30.1050.10">
    <property type="entry name" value="SCP2 sterol-binding domain"/>
    <property type="match status" value="2"/>
</dbReference>
<evidence type="ECO:0000256" key="8">
    <source>
        <dbReference type="ARBA" id="ARBA00040243"/>
    </source>
</evidence>
<dbReference type="NCBIfam" id="NF006133">
    <property type="entry name" value="PRK08278.1"/>
    <property type="match status" value="2"/>
</dbReference>
<feature type="domain" description="SCP2" evidence="9">
    <location>
        <begin position="648"/>
        <end position="737"/>
    </location>
</feature>
<protein>
    <recommendedName>
        <fullName evidence="8">Hydroxysteroid dehydrogenase-like protein 2</fullName>
    </recommendedName>
</protein>
<dbReference type="InterPro" id="IPR036291">
    <property type="entry name" value="NAD(P)-bd_dom_sf"/>
</dbReference>
<dbReference type="SUPFAM" id="SSF55718">
    <property type="entry name" value="SCP-like"/>
    <property type="match status" value="2"/>
</dbReference>
<accession>A0AA88XZP2</accession>
<dbReference type="Proteomes" id="UP001186944">
    <property type="component" value="Unassembled WGS sequence"/>
</dbReference>